<reference evidence="2" key="1">
    <citation type="submission" date="2016-06" db="EMBL/GenBank/DDBJ databases">
        <authorList>
            <person name="Varghese N."/>
            <person name="Submissions Spin"/>
        </authorList>
    </citation>
    <scope>NUCLEOTIDE SEQUENCE [LARGE SCALE GENOMIC DNA]</scope>
    <source>
        <strain evidence="2">DSM 43819</strain>
    </source>
</reference>
<dbReference type="Proteomes" id="UP000198221">
    <property type="component" value="Chromosome I"/>
</dbReference>
<dbReference type="AlphaFoldDB" id="A0A1C5J9Q5"/>
<protein>
    <submittedName>
        <fullName evidence="1">Uncharacterized protein</fullName>
    </submittedName>
</protein>
<accession>A0A1C5J9Q5</accession>
<organism evidence="1 2">
    <name type="scientific">Micromonospora inositola</name>
    <dbReference type="NCBI Taxonomy" id="47865"/>
    <lineage>
        <taxon>Bacteria</taxon>
        <taxon>Bacillati</taxon>
        <taxon>Actinomycetota</taxon>
        <taxon>Actinomycetes</taxon>
        <taxon>Micromonosporales</taxon>
        <taxon>Micromonosporaceae</taxon>
        <taxon>Micromonospora</taxon>
    </lineage>
</organism>
<evidence type="ECO:0000313" key="2">
    <source>
        <dbReference type="Proteomes" id="UP000198221"/>
    </source>
</evidence>
<dbReference type="EMBL" id="LT607754">
    <property type="protein sequence ID" value="SCG67344.1"/>
    <property type="molecule type" value="Genomic_DNA"/>
</dbReference>
<name>A0A1C5J9Q5_9ACTN</name>
<evidence type="ECO:0000313" key="1">
    <source>
        <dbReference type="EMBL" id="SCG67344.1"/>
    </source>
</evidence>
<keyword evidence="2" id="KW-1185">Reference proteome</keyword>
<sequence length="352" mass="38323">MSGRSEGGRRETTVRSSQGLWMMVGVTEKGSGSAEQRLYDAVARWNADTGYGLADMIHAACQALIDGLDSPTLRELAGASVRDSSWDIRELVAKSLEELKIPYPGTVPPGFALATGGGVARRPGVDSLRLEVTPAPGDAGGGFQVQVYVNGTEMTSAAAGLGMDPYDVLVPTNRLVAASQPRTVPIARCECGVYGCGSTDVTITRDGELVHWDWSIEVPMNRGVSFAAAEYDVEVARVAADHSWETAERTAGRRVLTDMDRERLLTHGLRTSWVANDYRDHELFRVALQIDGDYQVFVDTLWRGRGPEELAREVCATLALPPSEWRATWHAIKPTLTKPPKIAGPSWRPARF</sequence>
<proteinExistence type="predicted"/>
<gene>
    <name evidence="1" type="ORF">GA0070613_4287</name>
</gene>